<keyword evidence="3" id="KW-1185">Reference proteome</keyword>
<organism evidence="2 3">
    <name type="scientific">Maritimibacter alkaliphilus HTCC2654</name>
    <dbReference type="NCBI Taxonomy" id="314271"/>
    <lineage>
        <taxon>Bacteria</taxon>
        <taxon>Pseudomonadati</taxon>
        <taxon>Pseudomonadota</taxon>
        <taxon>Alphaproteobacteria</taxon>
        <taxon>Rhodobacterales</taxon>
        <taxon>Roseobacteraceae</taxon>
        <taxon>Maritimibacter</taxon>
    </lineage>
</organism>
<protein>
    <recommendedName>
        <fullName evidence="1">Ribosomal RNA large subunit methyltransferase J</fullName>
        <ecNumber evidence="1">2.1.1.266</ecNumber>
    </recommendedName>
    <alternativeName>
        <fullName evidence="1">23S rRNA (adenine(2030)-N6)-methyltransferase</fullName>
    </alternativeName>
    <alternativeName>
        <fullName evidence="1">23S rRNA m6A2030 methyltransferase</fullName>
    </alternativeName>
</protein>
<dbReference type="GO" id="GO:0003723">
    <property type="term" value="F:RNA binding"/>
    <property type="evidence" value="ECO:0007669"/>
    <property type="project" value="UniProtKB-UniRule"/>
</dbReference>
<dbReference type="EMBL" id="AAMT01000036">
    <property type="protein sequence ID" value="EAQ10468.1"/>
    <property type="molecule type" value="Genomic_DNA"/>
</dbReference>
<feature type="binding site" evidence="1">
    <location>
        <position position="115"/>
    </location>
    <ligand>
        <name>S-adenosyl-L-methionine</name>
        <dbReference type="ChEBI" id="CHEBI:59789"/>
    </ligand>
</feature>
<gene>
    <name evidence="1" type="primary">rlmJ</name>
    <name evidence="2" type="ORF">RB2654_05797</name>
</gene>
<evidence type="ECO:0000313" key="3">
    <source>
        <dbReference type="Proteomes" id="UP000002931"/>
    </source>
</evidence>
<comment type="similarity">
    <text evidence="1">Belongs to the RlmJ family.</text>
</comment>
<feature type="binding site" evidence="1">
    <location>
        <position position="19"/>
    </location>
    <ligand>
        <name>S-adenosyl-L-methionine</name>
        <dbReference type="ChEBI" id="CHEBI:59789"/>
    </ligand>
</feature>
<keyword evidence="1" id="KW-0698">rRNA processing</keyword>
<name>A3VMQ4_9RHOB</name>
<dbReference type="GO" id="GO:0005829">
    <property type="term" value="C:cytosol"/>
    <property type="evidence" value="ECO:0007669"/>
    <property type="project" value="TreeGrafter"/>
</dbReference>
<keyword evidence="1" id="KW-0489">Methyltransferase</keyword>
<dbReference type="PANTHER" id="PTHR37426:SF1">
    <property type="entry name" value="RIBOSOMAL RNA LARGE SUBUNIT METHYLTRANSFERASE J"/>
    <property type="match status" value="1"/>
</dbReference>
<reference evidence="2 3" key="1">
    <citation type="journal article" date="2010" name="J. Bacteriol.">
        <title>Genome sequences of Pelagibaca bermudensis HTCC2601T and Maritimibacter alkaliphilus HTCC2654T, the type strains of two marine Roseobacter genera.</title>
        <authorList>
            <person name="Thrash J.C."/>
            <person name="Cho J.C."/>
            <person name="Ferriera S."/>
            <person name="Johnson J."/>
            <person name="Vergin K.L."/>
            <person name="Giovannoni S.J."/>
        </authorList>
    </citation>
    <scope>NUCLEOTIDE SEQUENCE [LARGE SCALE GENOMIC DNA]</scope>
    <source>
        <strain evidence="2 3">HTCC2654</strain>
    </source>
</reference>
<dbReference type="OrthoDB" id="9791274at2"/>
<comment type="catalytic activity">
    <reaction evidence="1">
        <text>adenosine(2030) in 23S rRNA + S-adenosyl-L-methionine = N(6)-methyladenosine(2030) in 23S rRNA + S-adenosyl-L-homocysteine + H(+)</text>
        <dbReference type="Rhea" id="RHEA:43736"/>
        <dbReference type="Rhea" id="RHEA-COMP:10668"/>
        <dbReference type="Rhea" id="RHEA-COMP:10669"/>
        <dbReference type="ChEBI" id="CHEBI:15378"/>
        <dbReference type="ChEBI" id="CHEBI:57856"/>
        <dbReference type="ChEBI" id="CHEBI:59789"/>
        <dbReference type="ChEBI" id="CHEBI:74411"/>
        <dbReference type="ChEBI" id="CHEBI:74449"/>
        <dbReference type="EC" id="2.1.1.266"/>
    </reaction>
</comment>
<keyword evidence="1" id="KW-0694">RNA-binding</keyword>
<feature type="binding site" evidence="1">
    <location>
        <position position="160"/>
    </location>
    <ligand>
        <name>S-adenosyl-L-methionine</name>
        <dbReference type="ChEBI" id="CHEBI:59789"/>
    </ligand>
</feature>
<evidence type="ECO:0000313" key="2">
    <source>
        <dbReference type="EMBL" id="EAQ10468.1"/>
    </source>
</evidence>
<dbReference type="STRING" id="314271.RB2654_05797"/>
<dbReference type="InterPro" id="IPR007473">
    <property type="entry name" value="RlmJ"/>
</dbReference>
<dbReference type="RefSeq" id="WP_008329611.1">
    <property type="nucleotide sequence ID" value="NZ_CH902578.1"/>
</dbReference>
<proteinExistence type="inferred from homology"/>
<dbReference type="PANTHER" id="PTHR37426">
    <property type="entry name" value="RIBOSOMAL RNA LARGE SUBUNIT METHYLTRANSFERASE J"/>
    <property type="match status" value="1"/>
</dbReference>
<keyword evidence="1" id="KW-0949">S-adenosyl-L-methionine</keyword>
<keyword evidence="1" id="KW-0808">Transferase</keyword>
<dbReference type="HOGENOM" id="CLU_061769_0_0_5"/>
<dbReference type="InterPro" id="IPR029063">
    <property type="entry name" value="SAM-dependent_MTases_sf"/>
</dbReference>
<feature type="binding site" evidence="1">
    <location>
        <position position="97"/>
    </location>
    <ligand>
        <name>S-adenosyl-L-methionine</name>
        <dbReference type="ChEBI" id="CHEBI:59789"/>
    </ligand>
</feature>
<dbReference type="eggNOG" id="COG2961">
    <property type="taxonomic scope" value="Bacteria"/>
</dbReference>
<sequence length="260" mass="28508">MLSYQHIFHAGNLADVHKHGLLAWVLDYLTQKDKPLSYIETHAGRGLYRLDAPEAVKTGEAAAGIGRVADWFGPDHPYTRARDGVTAEYRATAYPGSPLIAAHLLRPGDSLRLADLHPQESAALAEVMRPLGAKVEQRDGIEMALAVTPPDPRRGVLLIDPSWELKSDYDTLPKAISKIARKWPVGVVLLWYPILTDDRHVGMVRTLTTQHPEALISEVRFPPSRPGHGMVGSGLFVLNPPWGLADEAGKLKQKFDSLGG</sequence>
<feature type="binding site" evidence="1">
    <location>
        <position position="42"/>
    </location>
    <ligand>
        <name>S-adenosyl-L-methionine</name>
        <dbReference type="ChEBI" id="CHEBI:59789"/>
    </ligand>
</feature>
<evidence type="ECO:0000256" key="1">
    <source>
        <dbReference type="HAMAP-Rule" id="MF_00934"/>
    </source>
</evidence>
<dbReference type="GO" id="GO:0070475">
    <property type="term" value="P:rRNA base methylation"/>
    <property type="evidence" value="ECO:0007669"/>
    <property type="project" value="UniProtKB-UniRule"/>
</dbReference>
<dbReference type="HAMAP" id="MF_00934">
    <property type="entry name" value="23SrRNA_methyltr_J"/>
    <property type="match status" value="1"/>
</dbReference>
<dbReference type="Pfam" id="PF04378">
    <property type="entry name" value="RsmJ"/>
    <property type="match status" value="1"/>
</dbReference>
<dbReference type="EC" id="2.1.1.266" evidence="1"/>
<feature type="active site" description="Proton acceptor" evidence="1">
    <location>
        <position position="160"/>
    </location>
</feature>
<comment type="subunit">
    <text evidence="1">Monomer.</text>
</comment>
<dbReference type="GO" id="GO:0036307">
    <property type="term" value="F:23S rRNA (adenine(2030)-N(6))-methyltransferase activity"/>
    <property type="evidence" value="ECO:0007669"/>
    <property type="project" value="UniProtKB-UniRule"/>
</dbReference>
<dbReference type="Gene3D" id="3.40.50.150">
    <property type="entry name" value="Vaccinia Virus protein VP39"/>
    <property type="match status" value="1"/>
</dbReference>
<dbReference type="SUPFAM" id="SSF53335">
    <property type="entry name" value="S-adenosyl-L-methionine-dependent methyltransferases"/>
    <property type="match status" value="1"/>
</dbReference>
<feature type="binding site" evidence="1">
    <location>
        <begin position="139"/>
        <end position="140"/>
    </location>
    <ligand>
        <name>S-adenosyl-L-methionine</name>
        <dbReference type="ChEBI" id="CHEBI:59789"/>
    </ligand>
</feature>
<feature type="site" description="Interaction with substrate rRNA" evidence="1">
    <location>
        <position position="4"/>
    </location>
</feature>
<comment type="function">
    <text evidence="1">Specifically methylates the adenine in position 2030 of 23S rRNA.</text>
</comment>
<dbReference type="Proteomes" id="UP000002931">
    <property type="component" value="Unassembled WGS sequence"/>
</dbReference>
<comment type="caution">
    <text evidence="2">The sequence shown here is derived from an EMBL/GenBank/DDBJ whole genome shotgun (WGS) entry which is preliminary data.</text>
</comment>
<accession>A3VMQ4</accession>
<dbReference type="AlphaFoldDB" id="A3VMQ4"/>